<comment type="catalytic activity">
    <reaction evidence="1">
        <text>S-ubiquitinyl-[E2 ubiquitin-conjugating enzyme]-L-cysteine + [acceptor protein]-L-lysine = [E2 ubiquitin-conjugating enzyme]-L-cysteine + N(6)-ubiquitinyl-[acceptor protein]-L-lysine.</text>
        <dbReference type="EC" id="2.3.2.26"/>
    </reaction>
</comment>
<organism evidence="7 8">
    <name type="scientific">Trichodelitschia bisporula</name>
    <dbReference type="NCBI Taxonomy" id="703511"/>
    <lineage>
        <taxon>Eukaryota</taxon>
        <taxon>Fungi</taxon>
        <taxon>Dikarya</taxon>
        <taxon>Ascomycota</taxon>
        <taxon>Pezizomycotina</taxon>
        <taxon>Dothideomycetes</taxon>
        <taxon>Dothideomycetes incertae sedis</taxon>
        <taxon>Phaeotrichales</taxon>
        <taxon>Phaeotrichaceae</taxon>
        <taxon>Trichodelitschia</taxon>
    </lineage>
</organism>
<dbReference type="PANTHER" id="PTHR45700">
    <property type="entry name" value="UBIQUITIN-PROTEIN LIGASE E3C"/>
    <property type="match status" value="1"/>
</dbReference>
<dbReference type="SUPFAM" id="SSF56204">
    <property type="entry name" value="Hect, E3 ligase catalytic domain"/>
    <property type="match status" value="1"/>
</dbReference>
<keyword evidence="4 5" id="KW-0833">Ubl conjugation pathway</keyword>
<accession>A0A6G1HM44</accession>
<dbReference type="GO" id="GO:0061630">
    <property type="term" value="F:ubiquitin protein ligase activity"/>
    <property type="evidence" value="ECO:0007669"/>
    <property type="project" value="UniProtKB-EC"/>
</dbReference>
<dbReference type="InterPro" id="IPR044611">
    <property type="entry name" value="E3A/B/C-like"/>
</dbReference>
<dbReference type="PROSITE" id="PS50237">
    <property type="entry name" value="HECT"/>
    <property type="match status" value="1"/>
</dbReference>
<dbReference type="AlphaFoldDB" id="A0A6G1HM44"/>
<keyword evidence="3" id="KW-0808">Transferase</keyword>
<dbReference type="InterPro" id="IPR042556">
    <property type="entry name" value="AZUL_sf"/>
</dbReference>
<dbReference type="Pfam" id="PF16558">
    <property type="entry name" value="AZUL"/>
    <property type="match status" value="1"/>
</dbReference>
<evidence type="ECO:0000259" key="6">
    <source>
        <dbReference type="PROSITE" id="PS50237"/>
    </source>
</evidence>
<evidence type="ECO:0000256" key="4">
    <source>
        <dbReference type="ARBA" id="ARBA00022786"/>
    </source>
</evidence>
<evidence type="ECO:0000313" key="7">
    <source>
        <dbReference type="EMBL" id="KAF2396907.1"/>
    </source>
</evidence>
<evidence type="ECO:0000256" key="3">
    <source>
        <dbReference type="ARBA" id="ARBA00022679"/>
    </source>
</evidence>
<proteinExistence type="predicted"/>
<dbReference type="InterPro" id="IPR000569">
    <property type="entry name" value="HECT_dom"/>
</dbReference>
<reference evidence="7" key="1">
    <citation type="journal article" date="2020" name="Stud. Mycol.">
        <title>101 Dothideomycetes genomes: a test case for predicting lifestyles and emergence of pathogens.</title>
        <authorList>
            <person name="Haridas S."/>
            <person name="Albert R."/>
            <person name="Binder M."/>
            <person name="Bloem J."/>
            <person name="Labutti K."/>
            <person name="Salamov A."/>
            <person name="Andreopoulos B."/>
            <person name="Baker S."/>
            <person name="Barry K."/>
            <person name="Bills G."/>
            <person name="Bluhm B."/>
            <person name="Cannon C."/>
            <person name="Castanera R."/>
            <person name="Culley D."/>
            <person name="Daum C."/>
            <person name="Ezra D."/>
            <person name="Gonzalez J."/>
            <person name="Henrissat B."/>
            <person name="Kuo A."/>
            <person name="Liang C."/>
            <person name="Lipzen A."/>
            <person name="Lutzoni F."/>
            <person name="Magnuson J."/>
            <person name="Mondo S."/>
            <person name="Nolan M."/>
            <person name="Ohm R."/>
            <person name="Pangilinan J."/>
            <person name="Park H.-J."/>
            <person name="Ramirez L."/>
            <person name="Alfaro M."/>
            <person name="Sun H."/>
            <person name="Tritt A."/>
            <person name="Yoshinaga Y."/>
            <person name="Zwiers L.-H."/>
            <person name="Turgeon B."/>
            <person name="Goodwin S."/>
            <person name="Spatafora J."/>
            <person name="Crous P."/>
            <person name="Grigoriev I."/>
        </authorList>
    </citation>
    <scope>NUCLEOTIDE SEQUENCE</scope>
    <source>
        <strain evidence="7">CBS 262.69</strain>
    </source>
</reference>
<dbReference type="Gene3D" id="6.10.130.10">
    <property type="entry name" value="Ubiquitin-protein ligase E3A, N-terminal zinc-binding domain (AZUL)"/>
    <property type="match status" value="1"/>
</dbReference>
<protein>
    <recommendedName>
        <fullName evidence="2">HECT-type E3 ubiquitin transferase</fullName>
        <ecNumber evidence="2">2.3.2.26</ecNumber>
    </recommendedName>
</protein>
<dbReference type="PANTHER" id="PTHR45700:SF8">
    <property type="entry name" value="HECT-TYPE E3 UBIQUITIN TRANSFERASE"/>
    <property type="match status" value="1"/>
</dbReference>
<sequence length="961" mass="109290">MLHRHFGQVRSNDRGDVREQAFQNPLMDMTAGANFDRASVEYRHDREEALQSLVRAFIIQIRYGCTDAKCSNETCASFRKRSTNGPFRRPSPLTARAVAFYLVGLESPRSALCPNPPAVEWREQETSTSIKDHRSLTQTLYDSDAVRRFVWSVTPPPLSVLGLSASSASPIVDNDVRRESLLSQQRLDLRALQAMLLHPHPLDTDDPNEAEHTDFDIKSFVTHSIIRNLYEPRAALASFPTIDADFRAARPACRNSSPDLYRQFEYELFPTEEYMDARDALEEYGKWPSFKPLIFDSLWSSLAPLFVPPPDFDIVDRTHKAESHGAYLDDHEASLVLIVAMNALLSLSYVTFYDNPKGGGYPWVVRRTMSATTYFNENAPAFRLFRRVVRAISARRVFFLMQTTGPRGLVPEFKIMENIMHYFLIPVWPGKEVRPVYSMRLFLGLLHTLIVEDWDGEPAIKRSETVGAALEIMQDFYARRGTLGLREDAFYVDIFAEKVTEDSEFLKDLLRVEADKTTLHLFGFPFIFSQDTIRHCFRAVNFMRMEAVLRDGLVYTELLKRYRSFTPDIVLFPNRRDLRELTDQRLRALFAKYLFLKVERGTLLEDAFRQLWGRHKEELLLPLKVQIGGSESGEEGIDHGGISQEFFRLVLVKAFDKDTGLFTVDPNTNMAWFQPLSQEPVSTYELLGIIMSLAIFNGFPLEVTFPLALYKKVLGHRVTPDDISDGWPSIFRLFGDFKECSGDVAEEFAVPYAFPIDANGSQYTLDISVLGADAPFPAYSSDGTLLGTTDDPPFVTAATRSEFIERYTMWLTDKSVRPQFEAFARGFAACLDRTAMKLLDGQLLRSLTEGMQIVDIEQIEQAATYDGYEAGTDYIDSFWEVFEGFSGQKRRALLRFVTATDRFRVGGSTGFCIKRQGGDTEHLPTASTCYQQLLLPEYASVEKMKHKLSLAIENTEGFGSV</sequence>
<feature type="active site" description="Glycyl thioester intermediate" evidence="5">
    <location>
        <position position="929"/>
    </location>
</feature>
<dbReference type="SMART" id="SM00119">
    <property type="entry name" value="HECTc"/>
    <property type="match status" value="1"/>
</dbReference>
<dbReference type="GO" id="GO:0000209">
    <property type="term" value="P:protein polyubiquitination"/>
    <property type="evidence" value="ECO:0007669"/>
    <property type="project" value="InterPro"/>
</dbReference>
<dbReference type="Pfam" id="PF00632">
    <property type="entry name" value="HECT"/>
    <property type="match status" value="1"/>
</dbReference>
<gene>
    <name evidence="7" type="ORF">EJ06DRAFT_584888</name>
</gene>
<dbReference type="EC" id="2.3.2.26" evidence="2"/>
<dbReference type="Gene3D" id="3.30.2160.10">
    <property type="entry name" value="Hect, E3 ligase catalytic domain"/>
    <property type="match status" value="1"/>
</dbReference>
<dbReference type="Gene3D" id="3.90.1750.10">
    <property type="entry name" value="Hect, E3 ligase catalytic domains"/>
    <property type="match status" value="1"/>
</dbReference>
<dbReference type="OrthoDB" id="5981550at2759"/>
<evidence type="ECO:0000256" key="5">
    <source>
        <dbReference type="PROSITE-ProRule" id="PRU00104"/>
    </source>
</evidence>
<evidence type="ECO:0000313" key="8">
    <source>
        <dbReference type="Proteomes" id="UP000799640"/>
    </source>
</evidence>
<keyword evidence="8" id="KW-1185">Reference proteome</keyword>
<name>A0A6G1HM44_9PEZI</name>
<dbReference type="InterPro" id="IPR035983">
    <property type="entry name" value="Hect_E3_ubiquitin_ligase"/>
</dbReference>
<dbReference type="Proteomes" id="UP000799640">
    <property type="component" value="Unassembled WGS sequence"/>
</dbReference>
<feature type="domain" description="HECT" evidence="6">
    <location>
        <begin position="615"/>
        <end position="961"/>
    </location>
</feature>
<evidence type="ECO:0000256" key="1">
    <source>
        <dbReference type="ARBA" id="ARBA00000885"/>
    </source>
</evidence>
<dbReference type="FunFam" id="3.30.2410.10:FF:000003">
    <property type="entry name" value="probable E3 ubiquitin-protein ligase HERC4 isoform X1"/>
    <property type="match status" value="1"/>
</dbReference>
<evidence type="ECO:0000256" key="2">
    <source>
        <dbReference type="ARBA" id="ARBA00012485"/>
    </source>
</evidence>
<dbReference type="InterPro" id="IPR032353">
    <property type="entry name" value="AZUL"/>
</dbReference>
<dbReference type="Gene3D" id="3.30.2410.10">
    <property type="entry name" value="Hect, E3 ligase catalytic domain"/>
    <property type="match status" value="1"/>
</dbReference>
<dbReference type="EMBL" id="ML996705">
    <property type="protein sequence ID" value="KAF2396907.1"/>
    <property type="molecule type" value="Genomic_DNA"/>
</dbReference>